<gene>
    <name evidence="6" type="ORF">DCS_04252</name>
</gene>
<evidence type="ECO:0000313" key="6">
    <source>
        <dbReference type="EMBL" id="KYK57245.1"/>
    </source>
</evidence>
<feature type="region of interest" description="Disordered" evidence="4">
    <location>
        <begin position="227"/>
        <end position="330"/>
    </location>
</feature>
<dbReference type="PANTHER" id="PTHR13256">
    <property type="entry name" value="N-ACETYLTRANSFERASE 9"/>
    <property type="match status" value="1"/>
</dbReference>
<comment type="similarity">
    <text evidence="1">Belongs to the acetyltransferase family. GNAT subfamily.</text>
</comment>
<feature type="compositionally biased region" description="Basic and acidic residues" evidence="4">
    <location>
        <begin position="299"/>
        <end position="309"/>
    </location>
</feature>
<dbReference type="Pfam" id="PF13302">
    <property type="entry name" value="Acetyltransf_3"/>
    <property type="match status" value="1"/>
</dbReference>
<feature type="compositionally biased region" description="Basic and acidic residues" evidence="4">
    <location>
        <begin position="280"/>
        <end position="290"/>
    </location>
</feature>
<dbReference type="InParanoid" id="A0A151GJF3"/>
<evidence type="ECO:0000256" key="3">
    <source>
        <dbReference type="ARBA" id="ARBA00023315"/>
    </source>
</evidence>
<dbReference type="PROSITE" id="PS51186">
    <property type="entry name" value="GNAT"/>
    <property type="match status" value="1"/>
</dbReference>
<evidence type="ECO:0000313" key="7">
    <source>
        <dbReference type="Proteomes" id="UP000076580"/>
    </source>
</evidence>
<protein>
    <submittedName>
        <fullName evidence="6">Acyl-CoA N-acyltransferase</fullName>
    </submittedName>
</protein>
<dbReference type="Gene3D" id="3.40.630.30">
    <property type="match status" value="1"/>
</dbReference>
<organism evidence="6 7">
    <name type="scientific">Drechmeria coniospora</name>
    <name type="common">Nematophagous fungus</name>
    <name type="synonym">Meria coniospora</name>
    <dbReference type="NCBI Taxonomy" id="98403"/>
    <lineage>
        <taxon>Eukaryota</taxon>
        <taxon>Fungi</taxon>
        <taxon>Dikarya</taxon>
        <taxon>Ascomycota</taxon>
        <taxon>Pezizomycotina</taxon>
        <taxon>Sordariomycetes</taxon>
        <taxon>Hypocreomycetidae</taxon>
        <taxon>Hypocreales</taxon>
        <taxon>Ophiocordycipitaceae</taxon>
        <taxon>Drechmeria</taxon>
    </lineage>
</organism>
<evidence type="ECO:0000256" key="1">
    <source>
        <dbReference type="ARBA" id="ARBA00009342"/>
    </source>
</evidence>
<feature type="compositionally biased region" description="Basic and acidic residues" evidence="4">
    <location>
        <begin position="250"/>
        <end position="265"/>
    </location>
</feature>
<dbReference type="SUPFAM" id="SSF55729">
    <property type="entry name" value="Acyl-CoA N-acyltransferases (Nat)"/>
    <property type="match status" value="1"/>
</dbReference>
<keyword evidence="3 6" id="KW-0012">Acyltransferase</keyword>
<evidence type="ECO:0000256" key="2">
    <source>
        <dbReference type="ARBA" id="ARBA00022679"/>
    </source>
</evidence>
<dbReference type="STRING" id="98403.A0A151GJF3"/>
<dbReference type="Proteomes" id="UP000076580">
    <property type="component" value="Chromosome 02"/>
</dbReference>
<evidence type="ECO:0000256" key="4">
    <source>
        <dbReference type="SAM" id="MobiDB-lite"/>
    </source>
</evidence>
<dbReference type="InterPro" id="IPR000182">
    <property type="entry name" value="GNAT_dom"/>
</dbReference>
<evidence type="ECO:0000259" key="5">
    <source>
        <dbReference type="PROSITE" id="PS51186"/>
    </source>
</evidence>
<name>A0A151GJF3_DRECN</name>
<keyword evidence="7" id="KW-1185">Reference proteome</keyword>
<dbReference type="RefSeq" id="XP_040656597.1">
    <property type="nucleotide sequence ID" value="XM_040801564.1"/>
</dbReference>
<accession>A0A151GJF3</accession>
<sequence>MRVNEKTAISTSNVLLVPYEAHHVPTYHNWMQDPSIQEATASEPMTLEEEFENQQSWRTARDKLTFILCEPLDSVPERAFVRRRVVDADDKMRGDVNFFLYPDEDEEVEAAQDRAQESKQGLVGEVDVMVAESAHRGRGFGNGAVRALLTYLQDHLEEMMTEYAQQDGAMKGRKVELRGLMAKIQEANAGSRALFRNLGFTQKGEVNYFGEVTVVMSWEDLTKRDVHDPLSSSPIPHPPPPTCGPHKLHARIDDGGRCRSGERRLGPPGARWPATALRPAQHDEWTHPARPEAATRLSLPHEDEDRAKDSAQAPDEGTEARRMVAKAEPA</sequence>
<proteinExistence type="inferred from homology"/>
<dbReference type="PANTHER" id="PTHR13256:SF16">
    <property type="entry name" value="ALPHA_BETA-TUBULIN-N-ACETYLTRANSFERASE 9"/>
    <property type="match status" value="1"/>
</dbReference>
<reference evidence="6 7" key="1">
    <citation type="journal article" date="2016" name="Sci. Rep.">
        <title>Insights into Adaptations to a Near-Obligate Nematode Endoparasitic Lifestyle from the Finished Genome of Drechmeria coniospora.</title>
        <authorList>
            <person name="Zhang L."/>
            <person name="Zhou Z."/>
            <person name="Guo Q."/>
            <person name="Fokkens L."/>
            <person name="Miskei M."/>
            <person name="Pocsi I."/>
            <person name="Zhang W."/>
            <person name="Chen M."/>
            <person name="Wang L."/>
            <person name="Sun Y."/>
            <person name="Donzelli B.G."/>
            <person name="Gibson D.M."/>
            <person name="Nelson D.R."/>
            <person name="Luo J.G."/>
            <person name="Rep M."/>
            <person name="Liu H."/>
            <person name="Yang S."/>
            <person name="Wang J."/>
            <person name="Krasnoff S.B."/>
            <person name="Xu Y."/>
            <person name="Molnar I."/>
            <person name="Lin M."/>
        </authorList>
    </citation>
    <scope>NUCLEOTIDE SEQUENCE [LARGE SCALE GENOMIC DNA]</scope>
    <source>
        <strain evidence="6 7">ARSEF 6962</strain>
    </source>
</reference>
<dbReference type="EMBL" id="LAYC01000002">
    <property type="protein sequence ID" value="KYK57245.1"/>
    <property type="molecule type" value="Genomic_DNA"/>
</dbReference>
<dbReference type="GeneID" id="63716895"/>
<dbReference type="AlphaFoldDB" id="A0A151GJF3"/>
<keyword evidence="2 6" id="KW-0808">Transferase</keyword>
<comment type="caution">
    <text evidence="6">The sequence shown here is derived from an EMBL/GenBank/DDBJ whole genome shotgun (WGS) entry which is preliminary data.</text>
</comment>
<dbReference type="InterPro" id="IPR039135">
    <property type="entry name" value="NAT9-like"/>
</dbReference>
<feature type="domain" description="N-acetyltransferase" evidence="5">
    <location>
        <begin position="45"/>
        <end position="221"/>
    </location>
</feature>
<dbReference type="InterPro" id="IPR016181">
    <property type="entry name" value="Acyl_CoA_acyltransferase"/>
</dbReference>
<dbReference type="GO" id="GO:0008080">
    <property type="term" value="F:N-acetyltransferase activity"/>
    <property type="evidence" value="ECO:0007669"/>
    <property type="project" value="InterPro"/>
</dbReference>